<proteinExistence type="predicted"/>
<sequence length="171" mass="19612">MTSVMCSIYAGTENNMAALFRKRLIPDECIRLDNDTILYRSDNIIVTRWNTFRPKSAFSWGISCYVIDKGYKVSRFFKEDNSLAYIYCDIIDTIHSTGDDSYIFTDLLADVIIENNGMVRVVDIDELADAYDSSIISHELLSLALRRLDALLKIVYDGSISIYTDIIDRYI</sequence>
<feature type="domain" description="DUF402" evidence="1">
    <location>
        <begin position="22"/>
        <end position="157"/>
    </location>
</feature>
<name>B7AX35_9FIRM</name>
<dbReference type="AlphaFoldDB" id="B7AX35"/>
<dbReference type="InterPro" id="IPR035930">
    <property type="entry name" value="FomD-like_sf"/>
</dbReference>
<evidence type="ECO:0000313" key="2">
    <source>
        <dbReference type="EMBL" id="EEC56776.1"/>
    </source>
</evidence>
<dbReference type="STRING" id="483218.BACPEC_03285"/>
<evidence type="ECO:0000259" key="1">
    <source>
        <dbReference type="Pfam" id="PF04167"/>
    </source>
</evidence>
<dbReference type="Proteomes" id="UP000003136">
    <property type="component" value="Unassembled WGS sequence"/>
</dbReference>
<dbReference type="HOGENOM" id="CLU_1649215_0_0_9"/>
<dbReference type="Pfam" id="PF04167">
    <property type="entry name" value="DUF402"/>
    <property type="match status" value="1"/>
</dbReference>
<reference evidence="2 3" key="1">
    <citation type="submission" date="2008-11" db="EMBL/GenBank/DDBJ databases">
        <title>Draft genome sequence of Bacteroides pectinophilus (ATCC 43243).</title>
        <authorList>
            <person name="Sudarsanam P."/>
            <person name="Ley R."/>
            <person name="Guruge J."/>
            <person name="Turnbaugh P.J."/>
            <person name="Mahowald M."/>
            <person name="Liep D."/>
            <person name="Gordon J."/>
        </authorList>
    </citation>
    <scope>NUCLEOTIDE SEQUENCE [LARGE SCALE GENOMIC DNA]</scope>
    <source>
        <strain evidence="2 3">ATCC 43243</strain>
    </source>
</reference>
<dbReference type="EMBL" id="ABVQ01000037">
    <property type="protein sequence ID" value="EEC56776.1"/>
    <property type="molecule type" value="Genomic_DNA"/>
</dbReference>
<dbReference type="InterPro" id="IPR007295">
    <property type="entry name" value="DUF402"/>
</dbReference>
<keyword evidence="3" id="KW-1185">Reference proteome</keyword>
<accession>B7AX35</accession>
<gene>
    <name evidence="2" type="ORF">BACPEC_03285</name>
</gene>
<protein>
    <recommendedName>
        <fullName evidence="1">DUF402 domain-containing protein</fullName>
    </recommendedName>
</protein>
<dbReference type="eggNOG" id="COG2306">
    <property type="taxonomic scope" value="Bacteria"/>
</dbReference>
<dbReference type="Gene3D" id="2.40.380.10">
    <property type="entry name" value="FomD-like"/>
    <property type="match status" value="1"/>
</dbReference>
<evidence type="ECO:0000313" key="3">
    <source>
        <dbReference type="Proteomes" id="UP000003136"/>
    </source>
</evidence>
<dbReference type="SUPFAM" id="SSF159234">
    <property type="entry name" value="FomD-like"/>
    <property type="match status" value="1"/>
</dbReference>
<reference evidence="2 3" key="2">
    <citation type="submission" date="2008-11" db="EMBL/GenBank/DDBJ databases">
        <authorList>
            <person name="Fulton L."/>
            <person name="Clifton S."/>
            <person name="Fulton B."/>
            <person name="Xu J."/>
            <person name="Minx P."/>
            <person name="Pepin K.H."/>
            <person name="Johnson M."/>
            <person name="Bhonagiri V."/>
            <person name="Nash W.E."/>
            <person name="Mardis E.R."/>
            <person name="Wilson R.K."/>
        </authorList>
    </citation>
    <scope>NUCLEOTIDE SEQUENCE [LARGE SCALE GENOMIC DNA]</scope>
    <source>
        <strain evidence="2 3">ATCC 43243</strain>
    </source>
</reference>
<comment type="caution">
    <text evidence="2">The sequence shown here is derived from an EMBL/GenBank/DDBJ whole genome shotgun (WGS) entry which is preliminary data.</text>
</comment>
<organism evidence="2 3">
    <name type="scientific">[Bacteroides] pectinophilus ATCC 43243</name>
    <dbReference type="NCBI Taxonomy" id="483218"/>
    <lineage>
        <taxon>Bacteria</taxon>
        <taxon>Bacillati</taxon>
        <taxon>Bacillota</taxon>
        <taxon>Clostridia</taxon>
        <taxon>Eubacteriales</taxon>
    </lineage>
</organism>